<dbReference type="RefSeq" id="WP_344153469.1">
    <property type="nucleotide sequence ID" value="NZ_BAAANF010000013.1"/>
</dbReference>
<dbReference type="SMART" id="SM00644">
    <property type="entry name" value="Ami_2"/>
    <property type="match status" value="1"/>
</dbReference>
<dbReference type="InterPro" id="IPR002502">
    <property type="entry name" value="Amidase_domain"/>
</dbReference>
<dbReference type="SUPFAM" id="SSF55846">
    <property type="entry name" value="N-acetylmuramoyl-L-alanine amidase-like"/>
    <property type="match status" value="1"/>
</dbReference>
<evidence type="ECO:0000313" key="3">
    <source>
        <dbReference type="Proteomes" id="UP001500280"/>
    </source>
</evidence>
<protein>
    <recommendedName>
        <fullName evidence="1">N-acetylmuramoyl-L-alanine amidase domain-containing protein</fullName>
    </recommendedName>
</protein>
<keyword evidence="3" id="KW-1185">Reference proteome</keyword>
<gene>
    <name evidence="2" type="ORF">GCM10009745_38680</name>
</gene>
<comment type="caution">
    <text evidence="2">The sequence shown here is derived from an EMBL/GenBank/DDBJ whole genome shotgun (WGS) entry which is preliminary data.</text>
</comment>
<dbReference type="Gene3D" id="2.120.10.70">
    <property type="entry name" value="Fucose-specific lectin"/>
    <property type="match status" value="1"/>
</dbReference>
<dbReference type="Pfam" id="PF01510">
    <property type="entry name" value="Amidase_2"/>
    <property type="match status" value="1"/>
</dbReference>
<dbReference type="InterPro" id="IPR007132">
    <property type="entry name" value="DUF346"/>
</dbReference>
<dbReference type="Gene3D" id="3.40.80.10">
    <property type="entry name" value="Peptidoglycan recognition protein-like"/>
    <property type="match status" value="1"/>
</dbReference>
<dbReference type="EMBL" id="BAAANF010000013">
    <property type="protein sequence ID" value="GAA1689715.1"/>
    <property type="molecule type" value="Genomic_DNA"/>
</dbReference>
<dbReference type="Proteomes" id="UP001500280">
    <property type="component" value="Unassembled WGS sequence"/>
</dbReference>
<dbReference type="SUPFAM" id="SSF89372">
    <property type="entry name" value="Fucose-specific lectin"/>
    <property type="match status" value="1"/>
</dbReference>
<evidence type="ECO:0000313" key="2">
    <source>
        <dbReference type="EMBL" id="GAA1689715.1"/>
    </source>
</evidence>
<sequence>MASITWLADVLRAAGVQVVEEGNWKARGVSGSFNPIGVLWHHTAATSSPSNPHPALGICINGRSDLQGPLCQALVDYNGVFHVISANRANHAGAARASGPIPAGDGNTMLIGWEIDYNGVNQQMTPAQYDASVKATVAVLRQLGRDASYVRGHRETSTTGKIDPSFIDLDALRAEIAQQLAGGGGAGGQAYRYLDQQHVAAVGTGGTLVNLMWSPATDKVIQDWGSSNLAGKPIGYVHNGQQHVFARGKDNTVRHWWQAGTGAPVLDTWGTEGRVLSNPTGFAYKNQQHLFYRNPDGNLEHKFWDQGTDQITTGVWANGPFVGNPFAFVHKDQQHIFGRGPNGELKHWSWAPGGNPAYDNWGVASGVTSDVTGFSTGVQAHVFFRNADGQLQHRFLDGTTVLGDVWSGGPFVGNPHAFAHKNQQHVVARKENGDLVHFYWSPTIDPPESDNWGAVGVVTDDPIGLSTADAHHVFYRIANGSLEHRYFVDAEARQATDNWGGSLAPTS</sequence>
<dbReference type="InterPro" id="IPR036505">
    <property type="entry name" value="Amidase/PGRP_sf"/>
</dbReference>
<evidence type="ECO:0000259" key="1">
    <source>
        <dbReference type="SMART" id="SM00644"/>
    </source>
</evidence>
<dbReference type="Pfam" id="PF03984">
    <property type="entry name" value="DUF346"/>
    <property type="match status" value="5"/>
</dbReference>
<accession>A0ABN2HLA0</accession>
<proteinExistence type="predicted"/>
<reference evidence="2 3" key="1">
    <citation type="journal article" date="2019" name="Int. J. Syst. Evol. Microbiol.">
        <title>The Global Catalogue of Microorganisms (GCM) 10K type strain sequencing project: providing services to taxonomists for standard genome sequencing and annotation.</title>
        <authorList>
            <consortium name="The Broad Institute Genomics Platform"/>
            <consortium name="The Broad Institute Genome Sequencing Center for Infectious Disease"/>
            <person name="Wu L."/>
            <person name="Ma J."/>
        </authorList>
    </citation>
    <scope>NUCLEOTIDE SEQUENCE [LARGE SCALE GENOMIC DNA]</scope>
    <source>
        <strain evidence="2 3">JCM 14307</strain>
    </source>
</reference>
<feature type="domain" description="N-acetylmuramoyl-L-alanine amidase" evidence="1">
    <location>
        <begin position="24"/>
        <end position="165"/>
    </location>
</feature>
<name>A0ABN2HLA0_9ACTN</name>
<organism evidence="2 3">
    <name type="scientific">Kribbella yunnanensis</name>
    <dbReference type="NCBI Taxonomy" id="190194"/>
    <lineage>
        <taxon>Bacteria</taxon>
        <taxon>Bacillati</taxon>
        <taxon>Actinomycetota</taxon>
        <taxon>Actinomycetes</taxon>
        <taxon>Propionibacteriales</taxon>
        <taxon>Kribbellaceae</taxon>
        <taxon>Kribbella</taxon>
    </lineage>
</organism>